<dbReference type="PANTHER" id="PTHR48100:SF1">
    <property type="entry name" value="HISTIDINE PHOSPHATASE FAMILY PROTEIN-RELATED"/>
    <property type="match status" value="1"/>
</dbReference>
<evidence type="ECO:0008006" key="4">
    <source>
        <dbReference type="Google" id="ProtNLM"/>
    </source>
</evidence>
<protein>
    <recommendedName>
        <fullName evidence="4">Phosphoglycerate mutase family protein</fullName>
    </recommendedName>
</protein>
<dbReference type="InterPro" id="IPR029033">
    <property type="entry name" value="His_PPase_superfam"/>
</dbReference>
<dbReference type="SUPFAM" id="SSF53254">
    <property type="entry name" value="Phosphoglycerate mutase-like"/>
    <property type="match status" value="1"/>
</dbReference>
<dbReference type="GeneID" id="40310327"/>
<feature type="compositionally biased region" description="Low complexity" evidence="1">
    <location>
        <begin position="131"/>
        <end position="148"/>
    </location>
</feature>
<dbReference type="RefSeq" id="XP_029219756.1">
    <property type="nucleotide sequence ID" value="XM_029363833.1"/>
</dbReference>
<dbReference type="InterPro" id="IPR050275">
    <property type="entry name" value="PGM_Phosphatase"/>
</dbReference>
<dbReference type="Gene3D" id="3.40.50.1240">
    <property type="entry name" value="Phosphoglycerate mutase-like"/>
    <property type="match status" value="1"/>
</dbReference>
<organism evidence="2 3">
    <name type="scientific">Besnoitia besnoiti</name>
    <name type="common">Apicomplexan protozoan</name>
    <dbReference type="NCBI Taxonomy" id="94643"/>
    <lineage>
        <taxon>Eukaryota</taxon>
        <taxon>Sar</taxon>
        <taxon>Alveolata</taxon>
        <taxon>Apicomplexa</taxon>
        <taxon>Conoidasida</taxon>
        <taxon>Coccidia</taxon>
        <taxon>Eucoccidiorida</taxon>
        <taxon>Eimeriorina</taxon>
        <taxon>Sarcocystidae</taxon>
        <taxon>Besnoitia</taxon>
    </lineage>
</organism>
<evidence type="ECO:0000313" key="2">
    <source>
        <dbReference type="EMBL" id="PFH35747.1"/>
    </source>
</evidence>
<comment type="caution">
    <text evidence="2">The sequence shown here is derived from an EMBL/GenBank/DDBJ whole genome shotgun (WGS) entry which is preliminary data.</text>
</comment>
<proteinExistence type="predicted"/>
<dbReference type="AlphaFoldDB" id="A0A2A9MJH1"/>
<dbReference type="GO" id="GO:0005737">
    <property type="term" value="C:cytoplasm"/>
    <property type="evidence" value="ECO:0007669"/>
    <property type="project" value="TreeGrafter"/>
</dbReference>
<evidence type="ECO:0000256" key="1">
    <source>
        <dbReference type="SAM" id="MobiDB-lite"/>
    </source>
</evidence>
<feature type="region of interest" description="Disordered" evidence="1">
    <location>
        <begin position="487"/>
        <end position="515"/>
    </location>
</feature>
<dbReference type="KEGG" id="bbes:BESB_053980"/>
<dbReference type="VEuPathDB" id="ToxoDB:BESB_053980"/>
<dbReference type="OrthoDB" id="332439at2759"/>
<reference evidence="2 3" key="1">
    <citation type="submission" date="2017-09" db="EMBL/GenBank/DDBJ databases">
        <title>Genome sequencing of Besnoitia besnoiti strain Bb-Ger1.</title>
        <authorList>
            <person name="Schares G."/>
            <person name="Venepally P."/>
            <person name="Lorenzi H.A."/>
        </authorList>
    </citation>
    <scope>NUCLEOTIDE SEQUENCE [LARGE SCALE GENOMIC DNA]</scope>
    <source>
        <strain evidence="2 3">Bb-Ger1</strain>
    </source>
</reference>
<gene>
    <name evidence="2" type="ORF">BESB_053980</name>
</gene>
<dbReference type="PANTHER" id="PTHR48100">
    <property type="entry name" value="BROAD-SPECIFICITY PHOSPHATASE YOR283W-RELATED"/>
    <property type="match status" value="1"/>
</dbReference>
<feature type="region of interest" description="Disordered" evidence="1">
    <location>
        <begin position="100"/>
        <end position="148"/>
    </location>
</feature>
<dbReference type="EMBL" id="NWUJ01000004">
    <property type="protein sequence ID" value="PFH35747.1"/>
    <property type="molecule type" value="Genomic_DNA"/>
</dbReference>
<accession>A0A2A9MJH1</accession>
<keyword evidence="3" id="KW-1185">Reference proteome</keyword>
<evidence type="ECO:0000313" key="3">
    <source>
        <dbReference type="Proteomes" id="UP000224006"/>
    </source>
</evidence>
<name>A0A2A9MJH1_BESBE</name>
<dbReference type="Proteomes" id="UP000224006">
    <property type="component" value="Chromosome IV"/>
</dbReference>
<dbReference type="GO" id="GO:0016791">
    <property type="term" value="F:phosphatase activity"/>
    <property type="evidence" value="ECO:0007669"/>
    <property type="project" value="TreeGrafter"/>
</dbReference>
<sequence length="636" mass="67960">MAEVSAPFASHSASETGYRPVHFYFLRHAEGSHNRAVKERKPGQSRKSVFASAAHFDARLSCVGRAQCTAAASAMPAPLRLALKESLGFGVEDAAAEPDAARRVSEAQAKQALTESPTAREDEPQSPNVSAAKQADAAGQPAAGGAQTHAATSSSVVLCTSTLRRSLETGHLVLQGAVKGLKAEENGCARGGTSPESGDGLPQAVANAGDAEDCLALQTVRTFALEDLRECSGGGHICDGRSSTQELRKFCEPRFADVSFVVPQEDDPLPPSMPRESRADVERRCVSFLRFVFSLARSADSASSCTERNRGATRPLEPFAPAASTPLHVFCIVHSAWTRHFFSLLGMFDPPARGLRNCEWRSFTTSAKSLERALEKLSQPSSGLAASLAGASASSEFPLLLPASPLAGAGSSDASHRALQSVDAFTRCVPRDFFSLLIFPPTALQRSTSAAASAAREDSATAEDASQAAVERILDWARKYRYMPSRQSRSCAPRSGDTEGDLTSHTGERPGLSACRGEAHPAVFEALAPEFEEKAAAMRILETEEGERREVVTDATWCLSAVKEERENGKWELIAKERVHRQTCVLVVLPLECGSSDPEGATAVDAREEEISQISSYLLPHTAGSSDVYRLDILSL</sequence>